<feature type="region of interest" description="Disordered" evidence="4">
    <location>
        <begin position="17"/>
        <end position="50"/>
    </location>
</feature>
<dbReference type="InterPro" id="IPR000719">
    <property type="entry name" value="Prot_kinase_dom"/>
</dbReference>
<dbReference type="GO" id="GO:0005737">
    <property type="term" value="C:cytoplasm"/>
    <property type="evidence" value="ECO:0007669"/>
    <property type="project" value="TreeGrafter"/>
</dbReference>
<dbReference type="InterPro" id="IPR017441">
    <property type="entry name" value="Protein_kinase_ATP_BS"/>
</dbReference>
<dbReference type="PROSITE" id="PS00108">
    <property type="entry name" value="PROTEIN_KINASE_ST"/>
    <property type="match status" value="1"/>
</dbReference>
<feature type="region of interest" description="Disordered" evidence="4">
    <location>
        <begin position="82"/>
        <end position="107"/>
    </location>
</feature>
<feature type="compositionally biased region" description="Low complexity" evidence="4">
    <location>
        <begin position="88"/>
        <end position="98"/>
    </location>
</feature>
<dbReference type="Pfam" id="PF00069">
    <property type="entry name" value="Pkinase"/>
    <property type="match status" value="1"/>
</dbReference>
<dbReference type="Gene3D" id="1.10.510.10">
    <property type="entry name" value="Transferase(Phosphotransferase) domain 1"/>
    <property type="match status" value="1"/>
</dbReference>
<dbReference type="PANTHER" id="PTHR24346:SF76">
    <property type="entry name" value="NON-SPECIFIC SERINE_THREONINE PROTEIN KINASE"/>
    <property type="match status" value="1"/>
</dbReference>
<dbReference type="GO" id="GO:0005524">
    <property type="term" value="F:ATP binding"/>
    <property type="evidence" value="ECO:0007669"/>
    <property type="project" value="UniProtKB-UniRule"/>
</dbReference>
<dbReference type="GO" id="GO:0035556">
    <property type="term" value="P:intracellular signal transduction"/>
    <property type="evidence" value="ECO:0007669"/>
    <property type="project" value="TreeGrafter"/>
</dbReference>
<name>A0AAD5K974_9FUNG</name>
<dbReference type="GO" id="GO:0004674">
    <property type="term" value="F:protein serine/threonine kinase activity"/>
    <property type="evidence" value="ECO:0007669"/>
    <property type="project" value="TreeGrafter"/>
</dbReference>
<dbReference type="PANTHER" id="PTHR24346">
    <property type="entry name" value="MAP/MICROTUBULE AFFINITY-REGULATING KINASE"/>
    <property type="match status" value="1"/>
</dbReference>
<protein>
    <submittedName>
        <fullName evidence="6">Kinase-like domain-containing protein</fullName>
    </submittedName>
</protein>
<accession>A0AAD5K974</accession>
<dbReference type="Proteomes" id="UP001209540">
    <property type="component" value="Unassembled WGS sequence"/>
</dbReference>
<keyword evidence="7" id="KW-1185">Reference proteome</keyword>
<organism evidence="6 7">
    <name type="scientific">Phascolomyces articulosus</name>
    <dbReference type="NCBI Taxonomy" id="60185"/>
    <lineage>
        <taxon>Eukaryota</taxon>
        <taxon>Fungi</taxon>
        <taxon>Fungi incertae sedis</taxon>
        <taxon>Mucoromycota</taxon>
        <taxon>Mucoromycotina</taxon>
        <taxon>Mucoromycetes</taxon>
        <taxon>Mucorales</taxon>
        <taxon>Lichtheimiaceae</taxon>
        <taxon>Phascolomyces</taxon>
    </lineage>
</organism>
<evidence type="ECO:0000256" key="2">
    <source>
        <dbReference type="ARBA" id="ARBA00022840"/>
    </source>
</evidence>
<keyword evidence="2 3" id="KW-0067">ATP-binding</keyword>
<keyword evidence="1 3" id="KW-0547">Nucleotide-binding</keyword>
<keyword evidence="6" id="KW-0418">Kinase</keyword>
<reference evidence="6" key="2">
    <citation type="submission" date="2023-02" db="EMBL/GenBank/DDBJ databases">
        <authorList>
            <consortium name="DOE Joint Genome Institute"/>
            <person name="Mondo S.J."/>
            <person name="Chang Y."/>
            <person name="Wang Y."/>
            <person name="Ahrendt S."/>
            <person name="Andreopoulos W."/>
            <person name="Barry K."/>
            <person name="Beard J."/>
            <person name="Benny G.L."/>
            <person name="Blankenship S."/>
            <person name="Bonito G."/>
            <person name="Cuomo C."/>
            <person name="Desiro A."/>
            <person name="Gervers K.A."/>
            <person name="Hundley H."/>
            <person name="Kuo A."/>
            <person name="LaButti K."/>
            <person name="Lang B.F."/>
            <person name="Lipzen A."/>
            <person name="O'Donnell K."/>
            <person name="Pangilinan J."/>
            <person name="Reynolds N."/>
            <person name="Sandor L."/>
            <person name="Smith M.W."/>
            <person name="Tsang A."/>
            <person name="Grigoriev I.V."/>
            <person name="Stajich J.E."/>
            <person name="Spatafora J.W."/>
        </authorList>
    </citation>
    <scope>NUCLEOTIDE SEQUENCE</scope>
    <source>
        <strain evidence="6">RSA 2281</strain>
    </source>
</reference>
<dbReference type="InterPro" id="IPR011009">
    <property type="entry name" value="Kinase-like_dom_sf"/>
</dbReference>
<dbReference type="AlphaFoldDB" id="A0AAD5K974"/>
<dbReference type="GO" id="GO:0000226">
    <property type="term" value="P:microtubule cytoskeleton organization"/>
    <property type="evidence" value="ECO:0007669"/>
    <property type="project" value="TreeGrafter"/>
</dbReference>
<dbReference type="EMBL" id="JAIXMP010000020">
    <property type="protein sequence ID" value="KAI9257152.1"/>
    <property type="molecule type" value="Genomic_DNA"/>
</dbReference>
<sequence>MHNESLDHHLNYNTFISSSQPRKGLPNDLHIDTQSLQHPQPYTPTKGREEYFPSSEMEQPMPVPLPNQRASGLITADGNRITSDSIPSLTSSATTALSPDVDDHGDCDVLPGSAPTMMARNHNSINNHDHHHHFHHDHHHPHDDDHHHHNHHPKHHHHHHHHHHPIRQHHSHNLHHPVRRCQSLANSPARVTSQSWGHMKSPAASFLSRFGMSDHLTTKKNEDEEIDDYAMDKVIGVGGFATVRRGYCISSGEKVAIKEYEKDDSKRLERELAIWKRLRHPHVLPMHKTVETESHMYAICDYCPGGTLLDLVRSKKQLSEDEARPLFIQLCTALRYLHNEARVCHKDIKLENVLLDENNAIRLCDFGLAVYAKVKLPSSTSTTTSTTANNMHYDDMDHEEDEVAGGSLAYSAPEQVLSRQPVASPMSDMWSLGVLLYTLVLGRLPFQDNYDPRLQQKILSGRYELPSNELSKDLCSLLDNLLQVNPNKRYTTDQVLQSAWCS</sequence>
<dbReference type="FunFam" id="1.10.510.10:FF:000571">
    <property type="entry name" value="Maternal embryonic leucine zipper kinase"/>
    <property type="match status" value="1"/>
</dbReference>
<dbReference type="SUPFAM" id="SSF56112">
    <property type="entry name" value="Protein kinase-like (PK-like)"/>
    <property type="match status" value="1"/>
</dbReference>
<dbReference type="InterPro" id="IPR008271">
    <property type="entry name" value="Ser/Thr_kinase_AS"/>
</dbReference>
<dbReference type="PROSITE" id="PS50011">
    <property type="entry name" value="PROTEIN_KINASE_DOM"/>
    <property type="match status" value="1"/>
</dbReference>
<dbReference type="PROSITE" id="PS00107">
    <property type="entry name" value="PROTEIN_KINASE_ATP"/>
    <property type="match status" value="1"/>
</dbReference>
<feature type="binding site" evidence="3">
    <location>
        <position position="258"/>
    </location>
    <ligand>
        <name>ATP</name>
        <dbReference type="ChEBI" id="CHEBI:30616"/>
    </ligand>
</feature>
<evidence type="ECO:0000259" key="5">
    <source>
        <dbReference type="PROSITE" id="PS50011"/>
    </source>
</evidence>
<gene>
    <name evidence="6" type="ORF">BDA99DRAFT_515698</name>
</gene>
<evidence type="ECO:0000256" key="1">
    <source>
        <dbReference type="ARBA" id="ARBA00022741"/>
    </source>
</evidence>
<proteinExistence type="predicted"/>
<feature type="domain" description="Protein kinase" evidence="5">
    <location>
        <begin position="229"/>
        <end position="501"/>
    </location>
</feature>
<evidence type="ECO:0000256" key="4">
    <source>
        <dbReference type="SAM" id="MobiDB-lite"/>
    </source>
</evidence>
<evidence type="ECO:0000313" key="6">
    <source>
        <dbReference type="EMBL" id="KAI9257152.1"/>
    </source>
</evidence>
<keyword evidence="6" id="KW-0808">Transferase</keyword>
<feature type="compositionally biased region" description="Basic residues" evidence="4">
    <location>
        <begin position="129"/>
        <end position="139"/>
    </location>
</feature>
<feature type="compositionally biased region" description="Basic residues" evidence="4">
    <location>
        <begin position="148"/>
        <end position="174"/>
    </location>
</feature>
<comment type="caution">
    <text evidence="6">The sequence shown here is derived from an EMBL/GenBank/DDBJ whole genome shotgun (WGS) entry which is preliminary data.</text>
</comment>
<reference evidence="6" key="1">
    <citation type="journal article" date="2022" name="IScience">
        <title>Evolution of zygomycete secretomes and the origins of terrestrial fungal ecologies.</title>
        <authorList>
            <person name="Chang Y."/>
            <person name="Wang Y."/>
            <person name="Mondo S."/>
            <person name="Ahrendt S."/>
            <person name="Andreopoulos W."/>
            <person name="Barry K."/>
            <person name="Beard J."/>
            <person name="Benny G.L."/>
            <person name="Blankenship S."/>
            <person name="Bonito G."/>
            <person name="Cuomo C."/>
            <person name="Desiro A."/>
            <person name="Gervers K.A."/>
            <person name="Hundley H."/>
            <person name="Kuo A."/>
            <person name="LaButti K."/>
            <person name="Lang B.F."/>
            <person name="Lipzen A."/>
            <person name="O'Donnell K."/>
            <person name="Pangilinan J."/>
            <person name="Reynolds N."/>
            <person name="Sandor L."/>
            <person name="Smith M.E."/>
            <person name="Tsang A."/>
            <person name="Grigoriev I.V."/>
            <person name="Stajich J.E."/>
            <person name="Spatafora J.W."/>
        </authorList>
    </citation>
    <scope>NUCLEOTIDE SEQUENCE</scope>
    <source>
        <strain evidence="6">RSA 2281</strain>
    </source>
</reference>
<evidence type="ECO:0000256" key="3">
    <source>
        <dbReference type="PROSITE-ProRule" id="PRU10141"/>
    </source>
</evidence>
<evidence type="ECO:0000313" key="7">
    <source>
        <dbReference type="Proteomes" id="UP001209540"/>
    </source>
</evidence>
<feature type="region of interest" description="Disordered" evidence="4">
    <location>
        <begin position="122"/>
        <end position="174"/>
    </location>
</feature>
<dbReference type="SMART" id="SM00220">
    <property type="entry name" value="S_TKc"/>
    <property type="match status" value="1"/>
</dbReference>